<protein>
    <submittedName>
        <fullName evidence="2">Uncharacterized protein</fullName>
    </submittedName>
</protein>
<evidence type="ECO:0000313" key="2">
    <source>
        <dbReference type="EMBL" id="KNB13298.1"/>
    </source>
</evidence>
<gene>
    <name evidence="2" type="ORF">FOXG_20797</name>
</gene>
<accession>A0A0J9VQW6</accession>
<reference evidence="2" key="1">
    <citation type="submission" date="2007-04" db="EMBL/GenBank/DDBJ databases">
        <authorList>
            <consortium name="The Broad Institute Genome Sequencing Platform"/>
            <person name="Birren B."/>
            <person name="Lander E."/>
            <person name="Galagan J."/>
            <person name="Nusbaum C."/>
            <person name="Devon K."/>
            <person name="Ma L.-J."/>
            <person name="Jaffe D."/>
            <person name="Butler J."/>
            <person name="Alvarez P."/>
            <person name="Gnerre S."/>
            <person name="Grabherr M."/>
            <person name="Kleber M."/>
            <person name="Mauceli E."/>
            <person name="Brockman W."/>
            <person name="MacCallum I.A."/>
            <person name="Young S."/>
            <person name="LaButti K."/>
            <person name="DeCaprio D."/>
            <person name="Crawford M."/>
            <person name="Koehrsen M."/>
            <person name="Engels R."/>
            <person name="Montgomery P."/>
            <person name="Pearson M."/>
            <person name="Howarth C."/>
            <person name="Larson L."/>
            <person name="White J."/>
            <person name="O'Leary S."/>
            <person name="Kodira C."/>
            <person name="Zeng Q."/>
            <person name="Yandava C."/>
            <person name="Alvarado L."/>
            <person name="Kistler C."/>
            <person name="Shim W.-B."/>
            <person name="Kang S."/>
            <person name="Woloshuk C."/>
        </authorList>
    </citation>
    <scope>NUCLEOTIDE SEQUENCE</scope>
    <source>
        <strain evidence="2">4287</strain>
    </source>
</reference>
<proteinExistence type="predicted"/>
<sequence length="106" mass="12058">MGRKLSQLSFANTNGAELTSTLRRRERMKRPLISLERYTPKKATERTDYAPPCVQRRSPFSQSTMRTNIHVAPTTFPEVISETICQGSSLRVTTKQWGLARPSQAF</sequence>
<feature type="region of interest" description="Disordered" evidence="1">
    <location>
        <begin position="1"/>
        <end position="66"/>
    </location>
</feature>
<dbReference type="VEuPathDB" id="FungiDB:FOXG_20797"/>
<dbReference type="GeneID" id="28961503"/>
<name>A0A0J9VQW6_FUSO4</name>
<dbReference type="RefSeq" id="XP_018251343.1">
    <property type="nucleotide sequence ID" value="XM_018401104.1"/>
</dbReference>
<dbReference type="Proteomes" id="UP000009097">
    <property type="component" value="Unassembled WGS sequence"/>
</dbReference>
<dbReference type="EMBL" id="DS231712">
    <property type="protein sequence ID" value="KNB13298.1"/>
    <property type="molecule type" value="Genomic_DNA"/>
</dbReference>
<feature type="compositionally biased region" description="Basic and acidic residues" evidence="1">
    <location>
        <begin position="38"/>
        <end position="48"/>
    </location>
</feature>
<feature type="compositionally biased region" description="Polar residues" evidence="1">
    <location>
        <begin position="1"/>
        <end position="21"/>
    </location>
</feature>
<reference evidence="2" key="2">
    <citation type="journal article" date="2010" name="Nature">
        <title>Comparative genomics reveals mobile pathogenicity chromosomes in Fusarium.</title>
        <authorList>
            <person name="Ma L.J."/>
            <person name="van der Does H.C."/>
            <person name="Borkovich K.A."/>
            <person name="Coleman J.J."/>
            <person name="Daboussi M.J."/>
            <person name="Di Pietro A."/>
            <person name="Dufresne M."/>
            <person name="Freitag M."/>
            <person name="Grabherr M."/>
            <person name="Henrissat B."/>
            <person name="Houterman P.M."/>
            <person name="Kang S."/>
            <person name="Shim W.B."/>
            <person name="Woloshuk C."/>
            <person name="Xie X."/>
            <person name="Xu J.R."/>
            <person name="Antoniw J."/>
            <person name="Baker S.E."/>
            <person name="Bluhm B.H."/>
            <person name="Breakspear A."/>
            <person name="Brown D.W."/>
            <person name="Butchko R.A."/>
            <person name="Chapman S."/>
            <person name="Coulson R."/>
            <person name="Coutinho P.M."/>
            <person name="Danchin E.G."/>
            <person name="Diener A."/>
            <person name="Gale L.R."/>
            <person name="Gardiner D.M."/>
            <person name="Goff S."/>
            <person name="Hammond-Kosack K.E."/>
            <person name="Hilburn K."/>
            <person name="Hua-Van A."/>
            <person name="Jonkers W."/>
            <person name="Kazan K."/>
            <person name="Kodira C.D."/>
            <person name="Koehrsen M."/>
            <person name="Kumar L."/>
            <person name="Lee Y.H."/>
            <person name="Li L."/>
            <person name="Manners J.M."/>
            <person name="Miranda-Saavedra D."/>
            <person name="Mukherjee M."/>
            <person name="Park G."/>
            <person name="Park J."/>
            <person name="Park S.Y."/>
            <person name="Proctor R.H."/>
            <person name="Regev A."/>
            <person name="Ruiz-Roldan M.C."/>
            <person name="Sain D."/>
            <person name="Sakthikumar S."/>
            <person name="Sykes S."/>
            <person name="Schwartz D.C."/>
            <person name="Turgeon B.G."/>
            <person name="Wapinski I."/>
            <person name="Yoder O."/>
            <person name="Young S."/>
            <person name="Zeng Q."/>
            <person name="Zhou S."/>
            <person name="Galagan J."/>
            <person name="Cuomo C.A."/>
            <person name="Kistler H.C."/>
            <person name="Rep M."/>
        </authorList>
    </citation>
    <scope>NUCLEOTIDE SEQUENCE [LARGE SCALE GENOMIC DNA]</scope>
    <source>
        <strain evidence="2">4287</strain>
    </source>
</reference>
<organism evidence="2 3">
    <name type="scientific">Fusarium oxysporum f. sp. lycopersici (strain 4287 / CBS 123668 / FGSC 9935 / NRRL 34936)</name>
    <name type="common">Fusarium vascular wilt of tomato</name>
    <dbReference type="NCBI Taxonomy" id="426428"/>
    <lineage>
        <taxon>Eukaryota</taxon>
        <taxon>Fungi</taxon>
        <taxon>Dikarya</taxon>
        <taxon>Ascomycota</taxon>
        <taxon>Pezizomycotina</taxon>
        <taxon>Sordariomycetes</taxon>
        <taxon>Hypocreomycetidae</taxon>
        <taxon>Hypocreales</taxon>
        <taxon>Nectriaceae</taxon>
        <taxon>Fusarium</taxon>
        <taxon>Fusarium oxysporum species complex</taxon>
    </lineage>
</organism>
<dbReference type="KEGG" id="fox:FOXG_20797"/>
<evidence type="ECO:0000256" key="1">
    <source>
        <dbReference type="SAM" id="MobiDB-lite"/>
    </source>
</evidence>
<evidence type="ECO:0000313" key="3">
    <source>
        <dbReference type="Proteomes" id="UP000009097"/>
    </source>
</evidence>
<dbReference type="AlphaFoldDB" id="A0A0J9VQW6"/>